<gene>
    <name evidence="3" type="ORF">ACH4F9_05675</name>
</gene>
<feature type="region of interest" description="Disordered" evidence="1">
    <location>
        <begin position="70"/>
        <end position="103"/>
    </location>
</feature>
<dbReference type="EMBL" id="JBIRGQ010000001">
    <property type="protein sequence ID" value="MFH8544487.1"/>
    <property type="molecule type" value="Genomic_DNA"/>
</dbReference>
<evidence type="ECO:0000256" key="2">
    <source>
        <dbReference type="SAM" id="Phobius"/>
    </source>
</evidence>
<feature type="transmembrane region" description="Helical" evidence="2">
    <location>
        <begin position="47"/>
        <end position="68"/>
    </location>
</feature>
<organism evidence="3 4">
    <name type="scientific">Streptomyces longisporoflavus</name>
    <dbReference type="NCBI Taxonomy" id="28044"/>
    <lineage>
        <taxon>Bacteria</taxon>
        <taxon>Bacillati</taxon>
        <taxon>Actinomycetota</taxon>
        <taxon>Actinomycetes</taxon>
        <taxon>Kitasatosporales</taxon>
        <taxon>Streptomycetaceae</taxon>
        <taxon>Streptomyces</taxon>
    </lineage>
</organism>
<evidence type="ECO:0000313" key="4">
    <source>
        <dbReference type="Proteomes" id="UP001610818"/>
    </source>
</evidence>
<protein>
    <submittedName>
        <fullName evidence="3">Uncharacterized protein</fullName>
    </submittedName>
</protein>
<dbReference type="RefSeq" id="WP_397708260.1">
    <property type="nucleotide sequence ID" value="NZ_JBIRGN010000001.1"/>
</dbReference>
<name>A0ABW7QI66_9ACTN</name>
<keyword evidence="2" id="KW-1133">Transmembrane helix</keyword>
<dbReference type="Proteomes" id="UP001610818">
    <property type="component" value="Unassembled WGS sequence"/>
</dbReference>
<accession>A0ABW7QI66</accession>
<evidence type="ECO:0000313" key="3">
    <source>
        <dbReference type="EMBL" id="MFH8544487.1"/>
    </source>
</evidence>
<sequence>MRKAGFAALEAVGMTFTALSAQAVIRGLLDHDTELLWGLVDRVPGGRTGQMVLLGFIALVAAVSGGWAHTRREAHAPHGGDARGSGAERRPDPTRDDGLTPRH</sequence>
<keyword evidence="2" id="KW-0812">Transmembrane</keyword>
<proteinExistence type="predicted"/>
<evidence type="ECO:0000256" key="1">
    <source>
        <dbReference type="SAM" id="MobiDB-lite"/>
    </source>
</evidence>
<reference evidence="3 4" key="1">
    <citation type="submission" date="2024-10" db="EMBL/GenBank/DDBJ databases">
        <title>The Natural Products Discovery Center: Release of the First 8490 Sequenced Strains for Exploring Actinobacteria Biosynthetic Diversity.</title>
        <authorList>
            <person name="Kalkreuter E."/>
            <person name="Kautsar S.A."/>
            <person name="Yang D."/>
            <person name="Bader C.D."/>
            <person name="Teijaro C.N."/>
            <person name="Fluegel L."/>
            <person name="Davis C.M."/>
            <person name="Simpson J.R."/>
            <person name="Lauterbach L."/>
            <person name="Steele A.D."/>
            <person name="Gui C."/>
            <person name="Meng S."/>
            <person name="Li G."/>
            <person name="Viehrig K."/>
            <person name="Ye F."/>
            <person name="Su P."/>
            <person name="Kiefer A.F."/>
            <person name="Nichols A."/>
            <person name="Cepeda A.J."/>
            <person name="Yan W."/>
            <person name="Fan B."/>
            <person name="Jiang Y."/>
            <person name="Adhikari A."/>
            <person name="Zheng C.-J."/>
            <person name="Schuster L."/>
            <person name="Cowan T.M."/>
            <person name="Smanski M.J."/>
            <person name="Chevrette M.G."/>
            <person name="De Carvalho L.P.S."/>
            <person name="Shen B."/>
        </authorList>
    </citation>
    <scope>NUCLEOTIDE SEQUENCE [LARGE SCALE GENOMIC DNA]</scope>
    <source>
        <strain evidence="3 4">NPDC017990</strain>
    </source>
</reference>
<keyword evidence="4" id="KW-1185">Reference proteome</keyword>
<keyword evidence="2" id="KW-0472">Membrane</keyword>
<comment type="caution">
    <text evidence="3">The sequence shown here is derived from an EMBL/GenBank/DDBJ whole genome shotgun (WGS) entry which is preliminary data.</text>
</comment>